<evidence type="ECO:0000256" key="2">
    <source>
        <dbReference type="ARBA" id="ARBA00022679"/>
    </source>
</evidence>
<sequence length="417" mass="46664">MEVQKTSKQMLSLIDQVSTTNYVPFIFFYLKPCDSHIDGSQFSNQPKQSLSKALTQFYPLSGRTRNNLFISHYDEGVPFVEARVKGRLSDFVEATGEVLELEALNQLLPCRPFCFFQDYSALPQLGIQVNIFDCSGIALALCCLHKIIDATTISCFLKTWAAFSLGSNGEIPDPDLLEAGSRFFPPMESMPTSINFKRLPFNEGRRKSRSFVFDANAIATLMFKAKSKSLEQPSRVASLGAFLWKHAIQVSRSVSGNRKPTILCQTVNIRLKMKPQLPDYSIGNLTIKEQQTEIAEMVSEGNAEFYTLVSWLNTLDGKQDFGWGKSSLFSIPGVDSHNPGFNNRFILKQATHHVGKLNKKDTVSTHHNSIEAWVTLPDKVMAVLEHDPDFLAFASPNPSLGKFKAKKQRFNGESGKI</sequence>
<gene>
    <name evidence="4" type="ORF">E1A91_D04G106900v1</name>
</gene>
<dbReference type="PANTHER" id="PTHR31623:SF36">
    <property type="entry name" value="STEMMADENINE O-ACETYLTRANSFERASE-LIKE"/>
    <property type="match status" value="1"/>
</dbReference>
<keyword evidence="5" id="KW-1185">Reference proteome</keyword>
<dbReference type="Proteomes" id="UP000323597">
    <property type="component" value="Chromosome D04"/>
</dbReference>
<reference evidence="4 5" key="1">
    <citation type="submission" date="2019-07" db="EMBL/GenBank/DDBJ databases">
        <title>WGS assembly of Gossypium mustelinum.</title>
        <authorList>
            <person name="Chen Z.J."/>
            <person name="Sreedasyam A."/>
            <person name="Ando A."/>
            <person name="Song Q."/>
            <person name="De L."/>
            <person name="Hulse-Kemp A."/>
            <person name="Ding M."/>
            <person name="Ye W."/>
            <person name="Kirkbride R."/>
            <person name="Jenkins J."/>
            <person name="Plott C."/>
            <person name="Lovell J."/>
            <person name="Lin Y.-M."/>
            <person name="Vaughn R."/>
            <person name="Liu B."/>
            <person name="Li W."/>
            <person name="Simpson S."/>
            <person name="Scheffler B."/>
            <person name="Saski C."/>
            <person name="Grover C."/>
            <person name="Hu G."/>
            <person name="Conover J."/>
            <person name="Carlson J."/>
            <person name="Shu S."/>
            <person name="Boston L."/>
            <person name="Williams M."/>
            <person name="Peterson D."/>
            <person name="Mcgee K."/>
            <person name="Jones D."/>
            <person name="Wendel J."/>
            <person name="Stelly D."/>
            <person name="Grimwood J."/>
            <person name="Schmutz J."/>
        </authorList>
    </citation>
    <scope>NUCLEOTIDE SEQUENCE [LARGE SCALE GENOMIC DNA]</scope>
    <source>
        <strain evidence="4">1408120.09</strain>
    </source>
</reference>
<dbReference type="GO" id="GO:0016746">
    <property type="term" value="F:acyltransferase activity"/>
    <property type="evidence" value="ECO:0007669"/>
    <property type="project" value="UniProtKB-KW"/>
</dbReference>
<dbReference type="InterPro" id="IPR023213">
    <property type="entry name" value="CAT-like_dom_sf"/>
</dbReference>
<proteinExistence type="inferred from homology"/>
<name>A0A5D2VCC0_GOSMU</name>
<keyword evidence="2" id="KW-0808">Transferase</keyword>
<evidence type="ECO:0000313" key="5">
    <source>
        <dbReference type="Proteomes" id="UP000323597"/>
    </source>
</evidence>
<dbReference type="EMBL" id="CM017652">
    <property type="protein sequence ID" value="TYI87005.1"/>
    <property type="molecule type" value="Genomic_DNA"/>
</dbReference>
<protein>
    <submittedName>
        <fullName evidence="4">Uncharacterized protein</fullName>
    </submittedName>
</protein>
<comment type="similarity">
    <text evidence="1">Belongs to the plant acyltransferase family.</text>
</comment>
<evidence type="ECO:0000256" key="3">
    <source>
        <dbReference type="ARBA" id="ARBA00023315"/>
    </source>
</evidence>
<dbReference type="Pfam" id="PF02458">
    <property type="entry name" value="Transferase"/>
    <property type="match status" value="1"/>
</dbReference>
<evidence type="ECO:0000256" key="1">
    <source>
        <dbReference type="ARBA" id="ARBA00009861"/>
    </source>
</evidence>
<keyword evidence="3" id="KW-0012">Acyltransferase</keyword>
<accession>A0A5D2VCC0</accession>
<evidence type="ECO:0000313" key="4">
    <source>
        <dbReference type="EMBL" id="TYI87005.1"/>
    </source>
</evidence>
<organism evidence="4 5">
    <name type="scientific">Gossypium mustelinum</name>
    <name type="common">Cotton</name>
    <name type="synonym">Gossypium caicoense</name>
    <dbReference type="NCBI Taxonomy" id="34275"/>
    <lineage>
        <taxon>Eukaryota</taxon>
        <taxon>Viridiplantae</taxon>
        <taxon>Streptophyta</taxon>
        <taxon>Embryophyta</taxon>
        <taxon>Tracheophyta</taxon>
        <taxon>Spermatophyta</taxon>
        <taxon>Magnoliopsida</taxon>
        <taxon>eudicotyledons</taxon>
        <taxon>Gunneridae</taxon>
        <taxon>Pentapetalae</taxon>
        <taxon>rosids</taxon>
        <taxon>malvids</taxon>
        <taxon>Malvales</taxon>
        <taxon>Malvaceae</taxon>
        <taxon>Malvoideae</taxon>
        <taxon>Gossypium</taxon>
    </lineage>
</organism>
<dbReference type="AlphaFoldDB" id="A0A5D2VCC0"/>
<dbReference type="PANTHER" id="PTHR31623">
    <property type="entry name" value="F21J9.9"/>
    <property type="match status" value="1"/>
</dbReference>
<dbReference type="Gene3D" id="3.30.559.10">
    <property type="entry name" value="Chloramphenicol acetyltransferase-like domain"/>
    <property type="match status" value="3"/>
</dbReference>